<dbReference type="EMBL" id="CACRSZ010000004">
    <property type="protein sequence ID" value="VYS75659.1"/>
    <property type="molecule type" value="Genomic_DNA"/>
</dbReference>
<proteinExistence type="predicted"/>
<dbReference type="Proteomes" id="UP001204548">
    <property type="component" value="Unassembled WGS sequence"/>
</dbReference>
<gene>
    <name evidence="3" type="ORF">BFLFYP10_05086</name>
    <name evidence="2" type="ORF">NXW97_07375</name>
</gene>
<protein>
    <submittedName>
        <fullName evidence="3">Uncharacterized protein</fullName>
    </submittedName>
</protein>
<dbReference type="RefSeq" id="WP_022301045.1">
    <property type="nucleotide sequence ID" value="NZ_CACRSZ010000004.1"/>
</dbReference>
<evidence type="ECO:0000313" key="2">
    <source>
        <dbReference type="EMBL" id="MCS2791829.1"/>
    </source>
</evidence>
<reference evidence="2" key="2">
    <citation type="submission" date="2022-08" db="EMBL/GenBank/DDBJ databases">
        <title>Genome Sequencing of Bacteroides fragilis Group Isolates with Nanopore Technology.</title>
        <authorList>
            <person name="Tisza M.J."/>
            <person name="Smith D."/>
            <person name="Dekker J.P."/>
        </authorList>
    </citation>
    <scope>NUCLEOTIDE SEQUENCE</scope>
    <source>
        <strain evidence="2">BFG-351</strain>
    </source>
</reference>
<name>A0A6N2R5Y7_9BACE</name>
<sequence>MEQVLPFTFALMILGTGSYSADNETTSQESKPEHSQNNLIETEHE</sequence>
<organism evidence="3">
    <name type="scientific">Bacteroides faecis</name>
    <dbReference type="NCBI Taxonomy" id="674529"/>
    <lineage>
        <taxon>Bacteria</taxon>
        <taxon>Pseudomonadati</taxon>
        <taxon>Bacteroidota</taxon>
        <taxon>Bacteroidia</taxon>
        <taxon>Bacteroidales</taxon>
        <taxon>Bacteroidaceae</taxon>
        <taxon>Bacteroides</taxon>
    </lineage>
</organism>
<evidence type="ECO:0000256" key="1">
    <source>
        <dbReference type="SAM" id="MobiDB-lite"/>
    </source>
</evidence>
<dbReference type="EMBL" id="JANUTS010000001">
    <property type="protein sequence ID" value="MCS2791829.1"/>
    <property type="molecule type" value="Genomic_DNA"/>
</dbReference>
<dbReference type="AlphaFoldDB" id="A0A6N2R5Y7"/>
<feature type="region of interest" description="Disordered" evidence="1">
    <location>
        <begin position="19"/>
        <end position="45"/>
    </location>
</feature>
<evidence type="ECO:0000313" key="3">
    <source>
        <dbReference type="EMBL" id="VYS75659.1"/>
    </source>
</evidence>
<accession>A0A6N2R5Y7</accession>
<reference evidence="3" key="1">
    <citation type="submission" date="2019-11" db="EMBL/GenBank/DDBJ databases">
        <authorList>
            <person name="Feng L."/>
        </authorList>
    </citation>
    <scope>NUCLEOTIDE SEQUENCE</scope>
    <source>
        <strain evidence="3">BfaecisLFYP10</strain>
    </source>
</reference>